<dbReference type="EMBL" id="OW240912">
    <property type="protein sequence ID" value="CAH2219686.1"/>
    <property type="molecule type" value="Genomic_DNA"/>
</dbReference>
<gene>
    <name evidence="1" type="ORF">PECUL_23A047679</name>
</gene>
<evidence type="ECO:0000313" key="2">
    <source>
        <dbReference type="Proteomes" id="UP001295444"/>
    </source>
</evidence>
<evidence type="ECO:0000313" key="1">
    <source>
        <dbReference type="EMBL" id="CAH2219686.1"/>
    </source>
</evidence>
<reference evidence="1" key="1">
    <citation type="submission" date="2022-03" db="EMBL/GenBank/DDBJ databases">
        <authorList>
            <person name="Alioto T."/>
            <person name="Alioto T."/>
            <person name="Gomez Garrido J."/>
        </authorList>
    </citation>
    <scope>NUCLEOTIDE SEQUENCE</scope>
</reference>
<keyword evidence="2" id="KW-1185">Reference proteome</keyword>
<accession>A0AAD1QY03</accession>
<dbReference type="AlphaFoldDB" id="A0AAD1QY03"/>
<proteinExistence type="predicted"/>
<organism evidence="1 2">
    <name type="scientific">Pelobates cultripes</name>
    <name type="common">Western spadefoot toad</name>
    <dbReference type="NCBI Taxonomy" id="61616"/>
    <lineage>
        <taxon>Eukaryota</taxon>
        <taxon>Metazoa</taxon>
        <taxon>Chordata</taxon>
        <taxon>Craniata</taxon>
        <taxon>Vertebrata</taxon>
        <taxon>Euteleostomi</taxon>
        <taxon>Amphibia</taxon>
        <taxon>Batrachia</taxon>
        <taxon>Anura</taxon>
        <taxon>Pelobatoidea</taxon>
        <taxon>Pelobatidae</taxon>
        <taxon>Pelobates</taxon>
    </lineage>
</organism>
<sequence length="101" mass="11590">MTAKITGFRPLETPAAVLLHITPIPLMLYKNSLFHHLLNKAKALTPAYWNQVNNPTIKECEQDLLTDEFKDTWTPWIDFLESTSFTSLDIQDLKSPRCSTL</sequence>
<name>A0AAD1QY03_PELCU</name>
<dbReference type="Proteomes" id="UP001295444">
    <property type="component" value="Chromosome 01"/>
</dbReference>
<protein>
    <submittedName>
        <fullName evidence="1">Uncharacterized protein</fullName>
    </submittedName>
</protein>